<name>A0A9P4J5I7_9PEZI</name>
<dbReference type="Gene3D" id="3.40.50.720">
    <property type="entry name" value="NAD(P)-binding Rossmann-like Domain"/>
    <property type="match status" value="1"/>
</dbReference>
<sequence>MASNYGLIRRGTGQAVLETIPIPRVPQDYILVKTVAVALNPTDWTTLDAPGENGTLVGCDFAGVVEDVGGAVERPWKKGDRIAGLGHGGNDSNPENGAFARYIAVKGDIQLRIPDHTPFEAAAAMGVCTLSAGYGLYKILGLPYPESNPADLGRTILIYGGSTAAGSSAIQLAKLSGLKVITTCSPKNFGLVKSFGADSAYDYHIQGVGGLIHEETSDNLQLVFDTVNTAETAAICADAISTRGGQYVNLLGTDCPRSDVESSFFLGYDVSGEDFIFEAETYSANPEAAAYATKFMPIAEKLWNEGKLKPLPQRIGPGGFQGVLDGLQVLREGKYSGEKLVYRTEETVWGGHDTSK</sequence>
<evidence type="ECO:0000256" key="1">
    <source>
        <dbReference type="ARBA" id="ARBA00008072"/>
    </source>
</evidence>
<dbReference type="Pfam" id="PF08240">
    <property type="entry name" value="ADH_N"/>
    <property type="match status" value="1"/>
</dbReference>
<evidence type="ECO:0000313" key="6">
    <source>
        <dbReference type="Proteomes" id="UP000799439"/>
    </source>
</evidence>
<dbReference type="CDD" id="cd08249">
    <property type="entry name" value="enoyl_reductase_like"/>
    <property type="match status" value="1"/>
</dbReference>
<evidence type="ECO:0000259" key="4">
    <source>
        <dbReference type="SMART" id="SM00829"/>
    </source>
</evidence>
<dbReference type="SUPFAM" id="SSF51735">
    <property type="entry name" value="NAD(P)-binding Rossmann-fold domains"/>
    <property type="match status" value="1"/>
</dbReference>
<proteinExistence type="inferred from homology"/>
<dbReference type="AlphaFoldDB" id="A0A9P4J5I7"/>
<dbReference type="InterPro" id="IPR013149">
    <property type="entry name" value="ADH-like_C"/>
</dbReference>
<evidence type="ECO:0000256" key="3">
    <source>
        <dbReference type="ARBA" id="ARBA00023002"/>
    </source>
</evidence>
<dbReference type="Pfam" id="PF00107">
    <property type="entry name" value="ADH_zinc_N"/>
    <property type="match status" value="1"/>
</dbReference>
<dbReference type="InterPro" id="IPR013154">
    <property type="entry name" value="ADH-like_N"/>
</dbReference>
<dbReference type="InterPro" id="IPR011032">
    <property type="entry name" value="GroES-like_sf"/>
</dbReference>
<comment type="similarity">
    <text evidence="1">Belongs to the zinc-containing alcohol dehydrogenase family.</text>
</comment>
<dbReference type="PANTHER" id="PTHR45348">
    <property type="entry name" value="HYPOTHETICAL OXIDOREDUCTASE (EUROFUNG)"/>
    <property type="match status" value="1"/>
</dbReference>
<dbReference type="EMBL" id="ML996086">
    <property type="protein sequence ID" value="KAF2152779.1"/>
    <property type="molecule type" value="Genomic_DNA"/>
</dbReference>
<organism evidence="5 6">
    <name type="scientific">Myriangium duriaei CBS 260.36</name>
    <dbReference type="NCBI Taxonomy" id="1168546"/>
    <lineage>
        <taxon>Eukaryota</taxon>
        <taxon>Fungi</taxon>
        <taxon>Dikarya</taxon>
        <taxon>Ascomycota</taxon>
        <taxon>Pezizomycotina</taxon>
        <taxon>Dothideomycetes</taxon>
        <taxon>Dothideomycetidae</taxon>
        <taxon>Myriangiales</taxon>
        <taxon>Myriangiaceae</taxon>
        <taxon>Myriangium</taxon>
    </lineage>
</organism>
<dbReference type="InterPro" id="IPR036291">
    <property type="entry name" value="NAD(P)-bd_dom_sf"/>
</dbReference>
<dbReference type="SMART" id="SM00829">
    <property type="entry name" value="PKS_ER"/>
    <property type="match status" value="1"/>
</dbReference>
<protein>
    <submittedName>
        <fullName evidence="5">Zinc-binding oxidoreductase ToxD</fullName>
    </submittedName>
</protein>
<dbReference type="Proteomes" id="UP000799439">
    <property type="component" value="Unassembled WGS sequence"/>
</dbReference>
<reference evidence="5" key="1">
    <citation type="journal article" date="2020" name="Stud. Mycol.">
        <title>101 Dothideomycetes genomes: a test case for predicting lifestyles and emergence of pathogens.</title>
        <authorList>
            <person name="Haridas S."/>
            <person name="Albert R."/>
            <person name="Binder M."/>
            <person name="Bloem J."/>
            <person name="Labutti K."/>
            <person name="Salamov A."/>
            <person name="Andreopoulos B."/>
            <person name="Baker S."/>
            <person name="Barry K."/>
            <person name="Bills G."/>
            <person name="Bluhm B."/>
            <person name="Cannon C."/>
            <person name="Castanera R."/>
            <person name="Culley D."/>
            <person name="Daum C."/>
            <person name="Ezra D."/>
            <person name="Gonzalez J."/>
            <person name="Henrissat B."/>
            <person name="Kuo A."/>
            <person name="Liang C."/>
            <person name="Lipzen A."/>
            <person name="Lutzoni F."/>
            <person name="Magnuson J."/>
            <person name="Mondo S."/>
            <person name="Nolan M."/>
            <person name="Ohm R."/>
            <person name="Pangilinan J."/>
            <person name="Park H.-J."/>
            <person name="Ramirez L."/>
            <person name="Alfaro M."/>
            <person name="Sun H."/>
            <person name="Tritt A."/>
            <person name="Yoshinaga Y."/>
            <person name="Zwiers L.-H."/>
            <person name="Turgeon B."/>
            <person name="Goodwin S."/>
            <person name="Spatafora J."/>
            <person name="Crous P."/>
            <person name="Grigoriev I."/>
        </authorList>
    </citation>
    <scope>NUCLEOTIDE SEQUENCE</scope>
    <source>
        <strain evidence="5">CBS 260.36</strain>
    </source>
</reference>
<dbReference type="SUPFAM" id="SSF50129">
    <property type="entry name" value="GroES-like"/>
    <property type="match status" value="1"/>
</dbReference>
<keyword evidence="3" id="KW-0560">Oxidoreductase</keyword>
<evidence type="ECO:0000256" key="2">
    <source>
        <dbReference type="ARBA" id="ARBA00011245"/>
    </source>
</evidence>
<accession>A0A9P4J5I7</accession>
<gene>
    <name evidence="5" type="ORF">K461DRAFT_242190</name>
</gene>
<dbReference type="Gene3D" id="3.90.180.10">
    <property type="entry name" value="Medium-chain alcohol dehydrogenases, catalytic domain"/>
    <property type="match status" value="1"/>
</dbReference>
<feature type="domain" description="Enoyl reductase (ER)" evidence="4">
    <location>
        <begin position="11"/>
        <end position="341"/>
    </location>
</feature>
<dbReference type="GO" id="GO:0016651">
    <property type="term" value="F:oxidoreductase activity, acting on NAD(P)H"/>
    <property type="evidence" value="ECO:0007669"/>
    <property type="project" value="InterPro"/>
</dbReference>
<comment type="caution">
    <text evidence="5">The sequence shown here is derived from an EMBL/GenBank/DDBJ whole genome shotgun (WGS) entry which is preliminary data.</text>
</comment>
<evidence type="ECO:0000313" key="5">
    <source>
        <dbReference type="EMBL" id="KAF2152779.1"/>
    </source>
</evidence>
<dbReference type="InterPro" id="IPR047122">
    <property type="entry name" value="Trans-enoyl_RdTase-like"/>
</dbReference>
<keyword evidence="6" id="KW-1185">Reference proteome</keyword>
<dbReference type="PANTHER" id="PTHR45348:SF2">
    <property type="entry name" value="ZINC-TYPE ALCOHOL DEHYDROGENASE-LIKE PROTEIN C2E1P3.01"/>
    <property type="match status" value="1"/>
</dbReference>
<dbReference type="OrthoDB" id="48317at2759"/>
<comment type="subunit">
    <text evidence="2">Monomer.</text>
</comment>
<dbReference type="InterPro" id="IPR020843">
    <property type="entry name" value="ER"/>
</dbReference>